<dbReference type="EMBL" id="WWNE01000007">
    <property type="protein sequence ID" value="NBG66516.1"/>
    <property type="molecule type" value="Genomic_DNA"/>
</dbReference>
<dbReference type="PANTHER" id="PTHR37468">
    <property type="entry name" value="SULFATE TRANSPORTER CYSZ"/>
    <property type="match status" value="1"/>
</dbReference>
<protein>
    <recommendedName>
        <fullName evidence="13">CysZ protein</fullName>
    </recommendedName>
</protein>
<feature type="transmembrane region" description="Helical" evidence="10">
    <location>
        <begin position="214"/>
        <end position="242"/>
    </location>
</feature>
<keyword evidence="8" id="KW-0764">Sulfate transport</keyword>
<feature type="transmembrane region" description="Helical" evidence="10">
    <location>
        <begin position="94"/>
        <end position="117"/>
    </location>
</feature>
<evidence type="ECO:0000256" key="2">
    <source>
        <dbReference type="ARBA" id="ARBA00022448"/>
    </source>
</evidence>
<evidence type="ECO:0000256" key="4">
    <source>
        <dbReference type="ARBA" id="ARBA00022519"/>
    </source>
</evidence>
<comment type="caution">
    <text evidence="11">The sequence shown here is derived from an EMBL/GenBank/DDBJ whole genome shotgun (WGS) entry which is preliminary data.</text>
</comment>
<dbReference type="InterPro" id="IPR059112">
    <property type="entry name" value="CysZ/EI24"/>
</dbReference>
<accession>A0A6N9NIJ5</accession>
<dbReference type="Pfam" id="PF07264">
    <property type="entry name" value="EI24"/>
    <property type="match status" value="1"/>
</dbReference>
<keyword evidence="12" id="KW-1185">Reference proteome</keyword>
<gene>
    <name evidence="11" type="ORF">GQN54_10335</name>
</gene>
<dbReference type="PANTHER" id="PTHR37468:SF1">
    <property type="entry name" value="SULFATE TRANSPORTER CYSZ"/>
    <property type="match status" value="1"/>
</dbReference>
<evidence type="ECO:0008006" key="13">
    <source>
        <dbReference type="Google" id="ProtNLM"/>
    </source>
</evidence>
<keyword evidence="9 10" id="KW-0472">Membrane</keyword>
<organism evidence="11 12">
    <name type="scientific">Acidiluteibacter ferrifornacis</name>
    <dbReference type="NCBI Taxonomy" id="2692424"/>
    <lineage>
        <taxon>Bacteria</taxon>
        <taxon>Pseudomonadati</taxon>
        <taxon>Bacteroidota</taxon>
        <taxon>Flavobacteriia</taxon>
        <taxon>Flavobacteriales</taxon>
        <taxon>Cryomorphaceae</taxon>
        <taxon>Acidiluteibacter</taxon>
    </lineage>
</organism>
<dbReference type="GO" id="GO:0005886">
    <property type="term" value="C:plasma membrane"/>
    <property type="evidence" value="ECO:0007669"/>
    <property type="project" value="TreeGrafter"/>
</dbReference>
<keyword evidence="6 10" id="KW-0812">Transmembrane</keyword>
<dbReference type="GO" id="GO:0019344">
    <property type="term" value="P:cysteine biosynthetic process"/>
    <property type="evidence" value="ECO:0007669"/>
    <property type="project" value="TreeGrafter"/>
</dbReference>
<evidence type="ECO:0000256" key="1">
    <source>
        <dbReference type="ARBA" id="ARBA00004141"/>
    </source>
</evidence>
<keyword evidence="2" id="KW-0813">Transport</keyword>
<evidence type="ECO:0000256" key="6">
    <source>
        <dbReference type="ARBA" id="ARBA00022692"/>
    </source>
</evidence>
<keyword evidence="4" id="KW-0997">Cell inner membrane</keyword>
<evidence type="ECO:0000256" key="9">
    <source>
        <dbReference type="ARBA" id="ARBA00023136"/>
    </source>
</evidence>
<evidence type="ECO:0000256" key="3">
    <source>
        <dbReference type="ARBA" id="ARBA00022475"/>
    </source>
</evidence>
<keyword evidence="5" id="KW-0028">Amino-acid biosynthesis</keyword>
<evidence type="ECO:0000313" key="12">
    <source>
        <dbReference type="Proteomes" id="UP000470771"/>
    </source>
</evidence>
<keyword evidence="7 10" id="KW-1133">Transmembrane helix</keyword>
<name>A0A6N9NIJ5_9FLAO</name>
<dbReference type="GO" id="GO:0009675">
    <property type="term" value="F:high-affinity sulfate:proton symporter activity"/>
    <property type="evidence" value="ECO:0007669"/>
    <property type="project" value="TreeGrafter"/>
</dbReference>
<dbReference type="GO" id="GO:0000103">
    <property type="term" value="P:sulfate assimilation"/>
    <property type="evidence" value="ECO:0007669"/>
    <property type="project" value="TreeGrafter"/>
</dbReference>
<keyword evidence="3" id="KW-1003">Cell membrane</keyword>
<dbReference type="InterPro" id="IPR050480">
    <property type="entry name" value="CysZ-like"/>
</dbReference>
<evidence type="ECO:0000256" key="10">
    <source>
        <dbReference type="SAM" id="Phobius"/>
    </source>
</evidence>
<evidence type="ECO:0000256" key="5">
    <source>
        <dbReference type="ARBA" id="ARBA00022605"/>
    </source>
</evidence>
<evidence type="ECO:0000256" key="8">
    <source>
        <dbReference type="ARBA" id="ARBA00023032"/>
    </source>
</evidence>
<evidence type="ECO:0000256" key="7">
    <source>
        <dbReference type="ARBA" id="ARBA00022989"/>
    </source>
</evidence>
<dbReference type="Proteomes" id="UP000470771">
    <property type="component" value="Unassembled WGS sequence"/>
</dbReference>
<proteinExistence type="predicted"/>
<reference evidence="11 12" key="1">
    <citation type="submission" date="2019-12" db="EMBL/GenBank/DDBJ databases">
        <authorList>
            <person name="Zhao J."/>
        </authorList>
    </citation>
    <scope>NUCLEOTIDE SEQUENCE [LARGE SCALE GENOMIC DNA]</scope>
    <source>
        <strain evidence="11 12">S-15</strain>
    </source>
</reference>
<dbReference type="AlphaFoldDB" id="A0A6N9NIJ5"/>
<feature type="transmembrane region" description="Helical" evidence="10">
    <location>
        <begin position="150"/>
        <end position="169"/>
    </location>
</feature>
<sequence length="262" mass="29451">MRFFTAIKTAFSSYSEALAFINTHKMYRYFLWPIVMHIVLFLLGFSGVSYLTDTTIEFLKSFVAENPDAWYNSEILTGVLAVTLWIFLRIFFFIAFAYVGGYVVLLLLSPILSIVAANTSENITGTKIPFQMGQFLNDILRGLSMAVRNFLYQLVITLALLIIGFIPVLGWLSPILLFGVSSYFYGFSFIDYGLESKQLNYGQSVRFVQQNKTLSIGIGLPYVILLLIPFIGLILAGFFAIVSAVSATIAIHKKEYISQLPQ</sequence>
<comment type="subcellular location">
    <subcellularLocation>
        <location evidence="1">Membrane</location>
        <topology evidence="1">Multi-pass membrane protein</topology>
    </subcellularLocation>
</comment>
<evidence type="ECO:0000313" key="11">
    <source>
        <dbReference type="EMBL" id="NBG66516.1"/>
    </source>
</evidence>
<dbReference type="RefSeq" id="WP_160633461.1">
    <property type="nucleotide sequence ID" value="NZ_WWNE01000007.1"/>
</dbReference>
<feature type="transmembrane region" description="Helical" evidence="10">
    <location>
        <begin position="29"/>
        <end position="48"/>
    </location>
</feature>